<gene>
    <name evidence="2" type="ORF">DUNSADRAFT_5044</name>
</gene>
<feature type="compositionally biased region" description="Basic and acidic residues" evidence="1">
    <location>
        <begin position="314"/>
        <end position="323"/>
    </location>
</feature>
<keyword evidence="3" id="KW-1185">Reference proteome</keyword>
<reference evidence="2" key="1">
    <citation type="submission" date="2017-08" db="EMBL/GenBank/DDBJ databases">
        <authorList>
            <person name="Polle J.E."/>
            <person name="Barry K."/>
            <person name="Cushman J."/>
            <person name="Schmutz J."/>
            <person name="Tran D."/>
            <person name="Hathwaick L.T."/>
            <person name="Yim W.C."/>
            <person name="Jenkins J."/>
            <person name="Mckie-Krisberg Z.M."/>
            <person name="Prochnik S."/>
            <person name="Lindquist E."/>
            <person name="Dockter R.B."/>
            <person name="Adam C."/>
            <person name="Molina H."/>
            <person name="Bunkerborg J."/>
            <person name="Jin E."/>
            <person name="Buchheim M."/>
            <person name="Magnuson J."/>
        </authorList>
    </citation>
    <scope>NUCLEOTIDE SEQUENCE</scope>
    <source>
        <strain evidence="2">CCAP 19/18</strain>
    </source>
</reference>
<dbReference type="EMBL" id="MU069437">
    <property type="protein sequence ID" value="KAF5843807.1"/>
    <property type="molecule type" value="Genomic_DNA"/>
</dbReference>
<accession>A0ABQ7HAC9</accession>
<organism evidence="2 3">
    <name type="scientific">Dunaliella salina</name>
    <name type="common">Green alga</name>
    <name type="synonym">Protococcus salinus</name>
    <dbReference type="NCBI Taxonomy" id="3046"/>
    <lineage>
        <taxon>Eukaryota</taxon>
        <taxon>Viridiplantae</taxon>
        <taxon>Chlorophyta</taxon>
        <taxon>core chlorophytes</taxon>
        <taxon>Chlorophyceae</taxon>
        <taxon>CS clade</taxon>
        <taxon>Chlamydomonadales</taxon>
        <taxon>Dunaliellaceae</taxon>
        <taxon>Dunaliella</taxon>
    </lineage>
</organism>
<evidence type="ECO:0000256" key="1">
    <source>
        <dbReference type="SAM" id="MobiDB-lite"/>
    </source>
</evidence>
<evidence type="ECO:0000313" key="2">
    <source>
        <dbReference type="EMBL" id="KAF5843807.1"/>
    </source>
</evidence>
<proteinExistence type="predicted"/>
<feature type="region of interest" description="Disordered" evidence="1">
    <location>
        <begin position="103"/>
        <end position="129"/>
    </location>
</feature>
<comment type="caution">
    <text evidence="2">The sequence shown here is derived from an EMBL/GenBank/DDBJ whole genome shotgun (WGS) entry which is preliminary data.</text>
</comment>
<dbReference type="Proteomes" id="UP000815325">
    <property type="component" value="Unassembled WGS sequence"/>
</dbReference>
<protein>
    <submittedName>
        <fullName evidence="2">Uncharacterized protein</fullName>
    </submittedName>
</protein>
<sequence length="336" mass="35098">MHVEVYVLSRTSTHLTLVVPPTAIELAEASYAAAVTDYLRKKKSKLQHGSLLECVAKAPGLASAAQPLGVVAKEAGGTARNAYIQAKALELLLAHVRTLATTASTPTAPAPQATPASAASSTPRAPSAAGALKPQMKAISSALVAAVAGVGMKAEHQVDALKAAVGIVEAIKRLHPSSKLGEVMGPERINLVAKAVSTVRDLGTPDRVGAQLSRLSQVLSITDLLAKTQPDPALRAKISKARAQQAEAKQQQQQQQQQQKGQKGKEQGKKQQGAGKGKGGKQDGNKMQSKGKQGGRTKQDEKVGKEQTGGKVSKKQEREDLAAKQDVNAAKKPRKA</sequence>
<evidence type="ECO:0000313" key="3">
    <source>
        <dbReference type="Proteomes" id="UP000815325"/>
    </source>
</evidence>
<feature type="compositionally biased region" description="Low complexity" evidence="1">
    <location>
        <begin position="243"/>
        <end position="261"/>
    </location>
</feature>
<name>A0ABQ7HAC9_DUNSA</name>
<feature type="region of interest" description="Disordered" evidence="1">
    <location>
        <begin position="236"/>
        <end position="336"/>
    </location>
</feature>